<reference evidence="2" key="1">
    <citation type="submission" date="2021-06" db="EMBL/GenBank/DDBJ databases">
        <title>Updating the genus Pseudomonas: Description of 43 new species and partition of the Pseudomonas putida group.</title>
        <authorList>
            <person name="Girard L."/>
            <person name="Lood C."/>
            <person name="Vandamme P."/>
            <person name="Rokni-Zadeh H."/>
            <person name="Van Noort V."/>
            <person name="Hofte M."/>
            <person name="Lavigne R."/>
            <person name="De Mot R."/>
        </authorList>
    </citation>
    <scope>NUCLEOTIDE SEQUENCE</scope>
    <source>
        <strain evidence="2">SWRI88</strain>
    </source>
</reference>
<proteinExistence type="predicted"/>
<dbReference type="Gene3D" id="1.10.8.1050">
    <property type="entry name" value="Antitoxin VbhA-like"/>
    <property type="match status" value="1"/>
</dbReference>
<dbReference type="Proteomes" id="UP001048763">
    <property type="component" value="Unassembled WGS sequence"/>
</dbReference>
<sequence length="64" mass="7267">MQIDDLERERRRKAVAEVLGCQALEGMRHSSAHLAEMQRYADGLVSLDELLAELITSIRQCSPR</sequence>
<evidence type="ECO:0000313" key="2">
    <source>
        <dbReference type="EMBL" id="MBV4547096.1"/>
    </source>
</evidence>
<organism evidence="2 3">
    <name type="scientific">Pseudomonas triticicola</name>
    <dbReference type="NCBI Taxonomy" id="2842345"/>
    <lineage>
        <taxon>Bacteria</taxon>
        <taxon>Pseudomonadati</taxon>
        <taxon>Pseudomonadota</taxon>
        <taxon>Gammaproteobacteria</taxon>
        <taxon>Pseudomonadales</taxon>
        <taxon>Pseudomonadaceae</taxon>
        <taxon>Pseudomonas</taxon>
    </lineage>
</organism>
<dbReference type="InterPro" id="IPR033788">
    <property type="entry name" value="VbhA-like"/>
</dbReference>
<accession>A0ABS6RNB3</accession>
<evidence type="ECO:0000259" key="1">
    <source>
        <dbReference type="Pfam" id="PF18495"/>
    </source>
</evidence>
<dbReference type="InterPro" id="IPR041535">
    <property type="entry name" value="VbhA"/>
</dbReference>
<gene>
    <name evidence="2" type="ORF">KVG85_13395</name>
</gene>
<keyword evidence="3" id="KW-1185">Reference proteome</keyword>
<protein>
    <submittedName>
        <fullName evidence="2">Antitoxin VbhA family protein</fullName>
    </submittedName>
</protein>
<feature type="domain" description="Antitoxin VbhA" evidence="1">
    <location>
        <begin position="11"/>
        <end position="55"/>
    </location>
</feature>
<dbReference type="InterPro" id="IPR043038">
    <property type="entry name" value="VbhA_sf"/>
</dbReference>
<dbReference type="CDD" id="cd11586">
    <property type="entry name" value="VbhA_like"/>
    <property type="match status" value="1"/>
</dbReference>
<comment type="caution">
    <text evidence="2">The sequence shown here is derived from an EMBL/GenBank/DDBJ whole genome shotgun (WGS) entry which is preliminary data.</text>
</comment>
<evidence type="ECO:0000313" key="3">
    <source>
        <dbReference type="Proteomes" id="UP001048763"/>
    </source>
</evidence>
<dbReference type="Pfam" id="PF18495">
    <property type="entry name" value="VbhA"/>
    <property type="match status" value="1"/>
</dbReference>
<dbReference type="EMBL" id="JAHSTX010000001">
    <property type="protein sequence ID" value="MBV4547096.1"/>
    <property type="molecule type" value="Genomic_DNA"/>
</dbReference>
<dbReference type="RefSeq" id="WP_110602857.1">
    <property type="nucleotide sequence ID" value="NZ_JAHSTX010000001.1"/>
</dbReference>
<name>A0ABS6RNB3_9PSED</name>